<evidence type="ECO:0000256" key="2">
    <source>
        <dbReference type="ARBA" id="ARBA00011738"/>
    </source>
</evidence>
<dbReference type="CDD" id="cd01080">
    <property type="entry name" value="NAD_bind_m-THF_DH_Cyclohyd"/>
    <property type="match status" value="1"/>
</dbReference>
<gene>
    <name evidence="16" type="primary">FolD</name>
    <name evidence="12 15" type="synonym">folD</name>
    <name evidence="15" type="ORF">Lbir_2509</name>
    <name evidence="16" type="ORF">NCTC12437_01156</name>
</gene>
<dbReference type="GO" id="GO:0005829">
    <property type="term" value="C:cytosol"/>
    <property type="evidence" value="ECO:0007669"/>
    <property type="project" value="TreeGrafter"/>
</dbReference>
<dbReference type="GO" id="GO:0004488">
    <property type="term" value="F:methylenetetrahydrofolate dehydrogenase (NADP+) activity"/>
    <property type="evidence" value="ECO:0007669"/>
    <property type="project" value="UniProtKB-UniRule"/>
</dbReference>
<evidence type="ECO:0000313" key="17">
    <source>
        <dbReference type="Proteomes" id="UP000054735"/>
    </source>
</evidence>
<keyword evidence="5 12" id="KW-0658">Purine biosynthesis</keyword>
<dbReference type="FunFam" id="3.40.50.10860:FF:000005">
    <property type="entry name" value="C-1-tetrahydrofolate synthase, cytoplasmic, putative"/>
    <property type="match status" value="1"/>
</dbReference>
<organism evidence="16 18">
    <name type="scientific">Legionella birminghamensis</name>
    <dbReference type="NCBI Taxonomy" id="28083"/>
    <lineage>
        <taxon>Bacteria</taxon>
        <taxon>Pseudomonadati</taxon>
        <taxon>Pseudomonadota</taxon>
        <taxon>Gammaproteobacteria</taxon>
        <taxon>Legionellales</taxon>
        <taxon>Legionellaceae</taxon>
        <taxon>Legionella</taxon>
    </lineage>
</organism>
<evidence type="ECO:0000313" key="15">
    <source>
        <dbReference type="EMBL" id="KTC67907.1"/>
    </source>
</evidence>
<dbReference type="InterPro" id="IPR000672">
    <property type="entry name" value="THF_DH/CycHdrlase"/>
</dbReference>
<dbReference type="EC" id="3.5.4.9" evidence="12"/>
<proteinExistence type="inferred from homology"/>
<dbReference type="GO" id="GO:0009086">
    <property type="term" value="P:methionine biosynthetic process"/>
    <property type="evidence" value="ECO:0007669"/>
    <property type="project" value="UniProtKB-KW"/>
</dbReference>
<dbReference type="InterPro" id="IPR020630">
    <property type="entry name" value="THF_DH/CycHdrlase_cat_dom"/>
</dbReference>
<dbReference type="AlphaFoldDB" id="A0A378IGR6"/>
<dbReference type="SUPFAM" id="SSF51735">
    <property type="entry name" value="NAD(P)-binding Rossmann-fold domains"/>
    <property type="match status" value="1"/>
</dbReference>
<sequence>MTAQILDGKSLASRVKMSLKEEIEQRQSMGLTTPGLAVILVGNDSASEVYVAAKRKACAEVGMNSFAYDLPVHTDENTLLQLIDFLNKDENTHGILVQLPLPKHINESVIIEAISPLKDVDGFHPYNIGRLTQRAPLLRPCTPVGIIELLKSYDIPLRSKDTLVIGASNIVGRPMALEFLLSAATVTIAHRFTRNLEKHVRNAEIIVVATGKMGVLDINWLAGHQIIVDVGIHRLENGRICGDVDFEKAVEKVAWITPVPGGVGPMTIAMLLQNTLNAARYLTGY</sequence>
<dbReference type="HAMAP" id="MF_01576">
    <property type="entry name" value="THF_DHG_CYH"/>
    <property type="match status" value="1"/>
</dbReference>
<dbReference type="InterPro" id="IPR046346">
    <property type="entry name" value="Aminoacid_DH-like_N_sf"/>
</dbReference>
<dbReference type="RefSeq" id="WP_058524513.1">
    <property type="nucleotide sequence ID" value="NZ_CAAAHV010000003.1"/>
</dbReference>
<comment type="subunit">
    <text evidence="2 12">Homodimer.</text>
</comment>
<keyword evidence="4 12" id="KW-0028">Amino-acid biosynthesis</keyword>
<dbReference type="Gene3D" id="3.40.50.10860">
    <property type="entry name" value="Leucine Dehydrogenase, chain A, domain 1"/>
    <property type="match status" value="1"/>
</dbReference>
<evidence type="ECO:0000256" key="7">
    <source>
        <dbReference type="ARBA" id="ARBA00022857"/>
    </source>
</evidence>
<dbReference type="GO" id="GO:0004477">
    <property type="term" value="F:methenyltetrahydrofolate cyclohydrolase activity"/>
    <property type="evidence" value="ECO:0007669"/>
    <property type="project" value="UniProtKB-UniRule"/>
</dbReference>
<reference evidence="16 18" key="2">
    <citation type="submission" date="2018-06" db="EMBL/GenBank/DDBJ databases">
        <authorList>
            <consortium name="Pathogen Informatics"/>
            <person name="Doyle S."/>
        </authorList>
    </citation>
    <scope>NUCLEOTIDE SEQUENCE [LARGE SCALE GENOMIC DNA]</scope>
    <source>
        <strain evidence="16 18">NCTC12437</strain>
    </source>
</reference>
<dbReference type="NCBIfam" id="NF008058">
    <property type="entry name" value="PRK10792.1"/>
    <property type="match status" value="1"/>
</dbReference>
<comment type="similarity">
    <text evidence="12">Belongs to the tetrahydrofolate dehydrogenase/cyclohydrolase family.</text>
</comment>
<evidence type="ECO:0000256" key="12">
    <source>
        <dbReference type="HAMAP-Rule" id="MF_01576"/>
    </source>
</evidence>
<keyword evidence="7 12" id="KW-0521">NADP</keyword>
<dbReference type="Pfam" id="PF02882">
    <property type="entry name" value="THF_DHG_CYH_C"/>
    <property type="match status" value="1"/>
</dbReference>
<dbReference type="Proteomes" id="UP000054735">
    <property type="component" value="Unassembled WGS sequence"/>
</dbReference>
<comment type="function">
    <text evidence="12">Catalyzes the oxidation of 5,10-methylenetetrahydrofolate to 5,10-methenyltetrahydrofolate and then the hydrolysis of 5,10-methenyltetrahydrofolate to 10-formyltetrahydrofolate.</text>
</comment>
<dbReference type="GO" id="GO:0035999">
    <property type="term" value="P:tetrahydrofolate interconversion"/>
    <property type="evidence" value="ECO:0007669"/>
    <property type="project" value="UniProtKB-UniRule"/>
</dbReference>
<keyword evidence="17" id="KW-1185">Reference proteome</keyword>
<keyword evidence="3 12" id="KW-0554">One-carbon metabolism</keyword>
<evidence type="ECO:0000256" key="11">
    <source>
        <dbReference type="ARBA" id="ARBA00023268"/>
    </source>
</evidence>
<dbReference type="EMBL" id="LNXT01000048">
    <property type="protein sequence ID" value="KTC67907.1"/>
    <property type="molecule type" value="Genomic_DNA"/>
</dbReference>
<evidence type="ECO:0000256" key="3">
    <source>
        <dbReference type="ARBA" id="ARBA00022563"/>
    </source>
</evidence>
<dbReference type="STRING" id="28083.Lbir_2509"/>
<protein>
    <recommendedName>
        <fullName evidence="12">Bifunctional protein FolD</fullName>
    </recommendedName>
    <domain>
        <recommendedName>
            <fullName evidence="12">Methylenetetrahydrofolate dehydrogenase</fullName>
            <ecNumber evidence="12">1.5.1.5</ecNumber>
        </recommendedName>
    </domain>
    <domain>
        <recommendedName>
            <fullName evidence="12">Methenyltetrahydrofolate cyclohydrolase</fullName>
            <ecNumber evidence="12">3.5.4.9</ecNumber>
        </recommendedName>
    </domain>
</protein>
<comment type="catalytic activity">
    <reaction evidence="12">
        <text>(6R)-5,10-methenyltetrahydrofolate + H2O = (6R)-10-formyltetrahydrofolate + H(+)</text>
        <dbReference type="Rhea" id="RHEA:23700"/>
        <dbReference type="ChEBI" id="CHEBI:15377"/>
        <dbReference type="ChEBI" id="CHEBI:15378"/>
        <dbReference type="ChEBI" id="CHEBI:57455"/>
        <dbReference type="ChEBI" id="CHEBI:195366"/>
        <dbReference type="EC" id="3.5.4.9"/>
    </reaction>
</comment>
<dbReference type="FunFam" id="3.40.50.720:FF:000006">
    <property type="entry name" value="Bifunctional protein FolD"/>
    <property type="match status" value="1"/>
</dbReference>
<dbReference type="Proteomes" id="UP000255066">
    <property type="component" value="Unassembled WGS sequence"/>
</dbReference>
<dbReference type="InterPro" id="IPR020867">
    <property type="entry name" value="THF_DH/CycHdrlase_CS"/>
</dbReference>
<evidence type="ECO:0000256" key="10">
    <source>
        <dbReference type="ARBA" id="ARBA00023167"/>
    </source>
</evidence>
<dbReference type="UniPathway" id="UPA00193"/>
<dbReference type="Gene3D" id="3.40.50.720">
    <property type="entry name" value="NAD(P)-binding Rossmann-like Domain"/>
    <property type="match status" value="1"/>
</dbReference>
<dbReference type="GO" id="GO:0006164">
    <property type="term" value="P:purine nucleotide biosynthetic process"/>
    <property type="evidence" value="ECO:0007669"/>
    <property type="project" value="UniProtKB-KW"/>
</dbReference>
<accession>A0A378IGR6</accession>
<name>A0A378IGR6_9GAMM</name>
<feature type="domain" description="Tetrahydrofolate dehydrogenase/cyclohydrolase catalytic" evidence="13">
    <location>
        <begin position="6"/>
        <end position="121"/>
    </location>
</feature>
<evidence type="ECO:0000256" key="9">
    <source>
        <dbReference type="ARBA" id="ARBA00023102"/>
    </source>
</evidence>
<dbReference type="Pfam" id="PF00763">
    <property type="entry name" value="THF_DHG_CYH"/>
    <property type="match status" value="1"/>
</dbReference>
<evidence type="ECO:0000259" key="13">
    <source>
        <dbReference type="Pfam" id="PF00763"/>
    </source>
</evidence>
<keyword evidence="8 12" id="KW-0560">Oxidoreductase</keyword>
<dbReference type="OrthoDB" id="9803580at2"/>
<evidence type="ECO:0000259" key="14">
    <source>
        <dbReference type="Pfam" id="PF02882"/>
    </source>
</evidence>
<dbReference type="SUPFAM" id="SSF53223">
    <property type="entry name" value="Aminoacid dehydrogenase-like, N-terminal domain"/>
    <property type="match status" value="1"/>
</dbReference>
<evidence type="ECO:0000313" key="18">
    <source>
        <dbReference type="Proteomes" id="UP000255066"/>
    </source>
</evidence>
<dbReference type="GO" id="GO:0000105">
    <property type="term" value="P:L-histidine biosynthetic process"/>
    <property type="evidence" value="ECO:0007669"/>
    <property type="project" value="UniProtKB-KW"/>
</dbReference>
<feature type="binding site" evidence="12">
    <location>
        <position position="232"/>
    </location>
    <ligand>
        <name>NADP(+)</name>
        <dbReference type="ChEBI" id="CHEBI:58349"/>
    </ligand>
</feature>
<comment type="catalytic activity">
    <reaction evidence="12">
        <text>(6R)-5,10-methylene-5,6,7,8-tetrahydrofolate + NADP(+) = (6R)-5,10-methenyltetrahydrofolate + NADPH</text>
        <dbReference type="Rhea" id="RHEA:22812"/>
        <dbReference type="ChEBI" id="CHEBI:15636"/>
        <dbReference type="ChEBI" id="CHEBI:57455"/>
        <dbReference type="ChEBI" id="CHEBI:57783"/>
        <dbReference type="ChEBI" id="CHEBI:58349"/>
        <dbReference type="EC" id="1.5.1.5"/>
    </reaction>
</comment>
<keyword evidence="6 12" id="KW-0378">Hydrolase</keyword>
<feature type="domain" description="Tetrahydrofolate dehydrogenase/cyclohydrolase NAD(P)-binding" evidence="14">
    <location>
        <begin position="140"/>
        <end position="280"/>
    </location>
</feature>
<dbReference type="EMBL" id="UGNW01000001">
    <property type="protein sequence ID" value="STX31384.1"/>
    <property type="molecule type" value="Genomic_DNA"/>
</dbReference>
<comment type="caution">
    <text evidence="12">Lacks conserved residue(s) required for the propagation of feature annotation.</text>
</comment>
<feature type="binding site" evidence="12">
    <location>
        <begin position="166"/>
        <end position="168"/>
    </location>
    <ligand>
        <name>NADP(+)</name>
        <dbReference type="ChEBI" id="CHEBI:58349"/>
    </ligand>
</feature>
<keyword evidence="11 12" id="KW-0511">Multifunctional enzyme</keyword>
<evidence type="ECO:0000256" key="6">
    <source>
        <dbReference type="ARBA" id="ARBA00022801"/>
    </source>
</evidence>
<evidence type="ECO:0000256" key="1">
    <source>
        <dbReference type="ARBA" id="ARBA00004777"/>
    </source>
</evidence>
<comment type="pathway">
    <text evidence="1 12">One-carbon metabolism; tetrahydrofolate interconversion.</text>
</comment>
<dbReference type="PANTHER" id="PTHR48099">
    <property type="entry name" value="C-1-TETRAHYDROFOLATE SYNTHASE, CYTOPLASMIC-RELATED"/>
    <property type="match status" value="1"/>
</dbReference>
<evidence type="ECO:0000256" key="5">
    <source>
        <dbReference type="ARBA" id="ARBA00022755"/>
    </source>
</evidence>
<dbReference type="InterPro" id="IPR020631">
    <property type="entry name" value="THF_DH/CycHdrlase_NAD-bd_dom"/>
</dbReference>
<keyword evidence="10 12" id="KW-0486">Methionine biosynthesis</keyword>
<dbReference type="PROSITE" id="PS00767">
    <property type="entry name" value="THF_DHG_CYH_2"/>
    <property type="match status" value="1"/>
</dbReference>
<reference evidence="15 17" key="1">
    <citation type="submission" date="2015-11" db="EMBL/GenBank/DDBJ databases">
        <title>Genomic analysis of 38 Legionella species identifies large and diverse effector repertoires.</title>
        <authorList>
            <person name="Burstein D."/>
            <person name="Amaro F."/>
            <person name="Zusman T."/>
            <person name="Lifshitz Z."/>
            <person name="Cohen O."/>
            <person name="Gilbert J.A."/>
            <person name="Pupko T."/>
            <person name="Shuman H.A."/>
            <person name="Segal G."/>
        </authorList>
    </citation>
    <scope>NUCLEOTIDE SEQUENCE [LARGE SCALE GENOMIC DNA]</scope>
    <source>
        <strain evidence="15 17">CDC#1407-AL-14</strain>
    </source>
</reference>
<dbReference type="EC" id="1.5.1.5" evidence="12"/>
<keyword evidence="9 12" id="KW-0368">Histidine biosynthesis</keyword>
<dbReference type="PANTHER" id="PTHR48099:SF5">
    <property type="entry name" value="C-1-TETRAHYDROFOLATE SYNTHASE, CYTOPLASMIC"/>
    <property type="match status" value="1"/>
</dbReference>
<dbReference type="PRINTS" id="PR00085">
    <property type="entry name" value="THFDHDRGNASE"/>
</dbReference>
<evidence type="ECO:0000313" key="16">
    <source>
        <dbReference type="EMBL" id="STX31384.1"/>
    </source>
</evidence>
<dbReference type="InterPro" id="IPR036291">
    <property type="entry name" value="NAD(P)-bd_dom_sf"/>
</dbReference>
<evidence type="ECO:0000256" key="8">
    <source>
        <dbReference type="ARBA" id="ARBA00023002"/>
    </source>
</evidence>
<evidence type="ECO:0000256" key="4">
    <source>
        <dbReference type="ARBA" id="ARBA00022605"/>
    </source>
</evidence>